<dbReference type="SUPFAM" id="SSF51735">
    <property type="entry name" value="NAD(P)-binding Rossmann-fold domains"/>
    <property type="match status" value="1"/>
</dbReference>
<dbReference type="OrthoDB" id="9801773at2"/>
<protein>
    <submittedName>
        <fullName evidence="4">TIGR01777 family protein</fullName>
    </submittedName>
</protein>
<evidence type="ECO:0000259" key="3">
    <source>
        <dbReference type="Pfam" id="PF08338"/>
    </source>
</evidence>
<feature type="domain" description="NAD-dependent epimerase/dehydratase" evidence="2">
    <location>
        <begin position="10"/>
        <end position="128"/>
    </location>
</feature>
<dbReference type="Pfam" id="PF08338">
    <property type="entry name" value="DUF1731"/>
    <property type="match status" value="1"/>
</dbReference>
<dbReference type="InterPro" id="IPR013549">
    <property type="entry name" value="DUF1731"/>
</dbReference>
<dbReference type="Proteomes" id="UP000245370">
    <property type="component" value="Unassembled WGS sequence"/>
</dbReference>
<dbReference type="AlphaFoldDB" id="A0A2U2XAD4"/>
<keyword evidence="5" id="KW-1185">Reference proteome</keyword>
<accession>A0A2U2XAD4</accession>
<dbReference type="PANTHER" id="PTHR11092:SF0">
    <property type="entry name" value="EPIMERASE FAMILY PROTEIN SDR39U1"/>
    <property type="match status" value="1"/>
</dbReference>
<dbReference type="Pfam" id="PF01370">
    <property type="entry name" value="Epimerase"/>
    <property type="match status" value="1"/>
</dbReference>
<dbReference type="InterPro" id="IPR010099">
    <property type="entry name" value="SDR39U1"/>
</dbReference>
<evidence type="ECO:0000259" key="2">
    <source>
        <dbReference type="Pfam" id="PF01370"/>
    </source>
</evidence>
<comment type="caution">
    <text evidence="4">The sequence shown here is derived from an EMBL/GenBank/DDBJ whole genome shotgun (WGS) entry which is preliminary data.</text>
</comment>
<comment type="similarity">
    <text evidence="1">Belongs to the NAD(P)-dependent epimerase/dehydratase family. SDR39U1 subfamily.</text>
</comment>
<organism evidence="4 5">
    <name type="scientific">Brumimicrobium oceani</name>
    <dbReference type="NCBI Taxonomy" id="2100725"/>
    <lineage>
        <taxon>Bacteria</taxon>
        <taxon>Pseudomonadati</taxon>
        <taxon>Bacteroidota</taxon>
        <taxon>Flavobacteriia</taxon>
        <taxon>Flavobacteriales</taxon>
        <taxon>Crocinitomicaceae</taxon>
        <taxon>Brumimicrobium</taxon>
    </lineage>
</organism>
<reference evidence="4 5" key="2">
    <citation type="submission" date="2018-05" db="EMBL/GenBank/DDBJ databases">
        <authorList>
            <person name="Lanie J.A."/>
            <person name="Ng W.-L."/>
            <person name="Kazmierczak K.M."/>
            <person name="Andrzejewski T.M."/>
            <person name="Davidsen T.M."/>
            <person name="Wayne K.J."/>
            <person name="Tettelin H."/>
            <person name="Glass J.I."/>
            <person name="Rusch D."/>
            <person name="Podicherti R."/>
            <person name="Tsui H.-C.T."/>
            <person name="Winkler M.E."/>
        </authorList>
    </citation>
    <scope>NUCLEOTIDE SEQUENCE [LARGE SCALE GENOMIC DNA]</scope>
    <source>
        <strain evidence="4 5">C305</strain>
    </source>
</reference>
<gene>
    <name evidence="4" type="ORF">DIT68_13425</name>
</gene>
<evidence type="ECO:0000313" key="4">
    <source>
        <dbReference type="EMBL" id="PWH84717.1"/>
    </source>
</evidence>
<dbReference type="NCBIfam" id="TIGR01777">
    <property type="entry name" value="yfcH"/>
    <property type="match status" value="1"/>
</dbReference>
<feature type="domain" description="DUF1731" evidence="3">
    <location>
        <begin position="253"/>
        <end position="297"/>
    </location>
</feature>
<name>A0A2U2XAD4_9FLAO</name>
<dbReference type="InterPro" id="IPR001509">
    <property type="entry name" value="Epimerase_deHydtase"/>
</dbReference>
<dbReference type="EMBL" id="QFRJ01000012">
    <property type="protein sequence ID" value="PWH84717.1"/>
    <property type="molecule type" value="Genomic_DNA"/>
</dbReference>
<evidence type="ECO:0000313" key="5">
    <source>
        <dbReference type="Proteomes" id="UP000245370"/>
    </source>
</evidence>
<dbReference type="Gene3D" id="3.40.50.720">
    <property type="entry name" value="NAD(P)-binding Rossmann-like Domain"/>
    <property type="match status" value="1"/>
</dbReference>
<dbReference type="PANTHER" id="PTHR11092">
    <property type="entry name" value="SUGAR NUCLEOTIDE EPIMERASE RELATED"/>
    <property type="match status" value="1"/>
</dbReference>
<dbReference type="RefSeq" id="WP_109360329.1">
    <property type="nucleotide sequence ID" value="NZ_QFRJ01000012.1"/>
</dbReference>
<reference evidence="4 5" key="1">
    <citation type="submission" date="2018-05" db="EMBL/GenBank/DDBJ databases">
        <title>Brumimicrobium oceani sp. nov., isolated from coastal sediment.</title>
        <authorList>
            <person name="Kou Y."/>
        </authorList>
    </citation>
    <scope>NUCLEOTIDE SEQUENCE [LARGE SCALE GENOMIC DNA]</scope>
    <source>
        <strain evidence="4 5">C305</strain>
    </source>
</reference>
<proteinExistence type="inferred from homology"/>
<evidence type="ECO:0000256" key="1">
    <source>
        <dbReference type="ARBA" id="ARBA00009353"/>
    </source>
</evidence>
<dbReference type="InterPro" id="IPR036291">
    <property type="entry name" value="NAD(P)-bd_dom_sf"/>
</dbReference>
<sequence length="305" mass="34150">MKKEVVKRVVLIAGGSGLIGLEVQKELNKCGHEVRVLTRKKDPKAPYFHWDPKKKEIDREAIRGVHVIINLAGAGIADQRWSDKRKEQIFNSRIKPTQFLHDISQNIPSLIQYISASGITCYGYEDPIRLYKESDEFGTDFLSTVVRRWEEVADLFSPQQKVAKIRTGVVLSEKGGALPKISGTIKNYVGAPLGSGEQQMPWITLKDIARIYVHTVNEQLNGAYNANSSNISNAKLTKVLAKKLSKPLYLPKVPSFALNLALGEMASVVLEGVRVDNSKILQTGFEFKHKTIDEALSFIYDKNEK</sequence>